<comment type="caution">
    <text evidence="1">The sequence shown here is derived from an EMBL/GenBank/DDBJ whole genome shotgun (WGS) entry which is preliminary data.</text>
</comment>
<evidence type="ECO:0000313" key="2">
    <source>
        <dbReference type="Proteomes" id="UP000815325"/>
    </source>
</evidence>
<evidence type="ECO:0000313" key="1">
    <source>
        <dbReference type="EMBL" id="KAF5825236.1"/>
    </source>
</evidence>
<keyword evidence="2" id="KW-1185">Reference proteome</keyword>
<evidence type="ECO:0008006" key="3">
    <source>
        <dbReference type="Google" id="ProtNLM"/>
    </source>
</evidence>
<reference evidence="1" key="1">
    <citation type="submission" date="2017-08" db="EMBL/GenBank/DDBJ databases">
        <authorList>
            <person name="Polle J.E."/>
            <person name="Barry K."/>
            <person name="Cushman J."/>
            <person name="Schmutz J."/>
            <person name="Tran D."/>
            <person name="Hathwaick L.T."/>
            <person name="Yim W.C."/>
            <person name="Jenkins J."/>
            <person name="Mckie-Krisberg Z.M."/>
            <person name="Prochnik S."/>
            <person name="Lindquist E."/>
            <person name="Dockter R.B."/>
            <person name="Adam C."/>
            <person name="Molina H."/>
            <person name="Bunkerborg J."/>
            <person name="Jin E."/>
            <person name="Buchheim M."/>
            <person name="Magnuson J."/>
        </authorList>
    </citation>
    <scope>NUCLEOTIDE SEQUENCE</scope>
    <source>
        <strain evidence="1">CCAP 19/18</strain>
    </source>
</reference>
<proteinExistence type="predicted"/>
<protein>
    <recommendedName>
        <fullName evidence="3">Encoded protein</fullName>
    </recommendedName>
</protein>
<dbReference type="EMBL" id="MU074596">
    <property type="protein sequence ID" value="KAF5825236.1"/>
    <property type="molecule type" value="Genomic_DNA"/>
</dbReference>
<name>A0ABQ7FTE5_DUNSA</name>
<gene>
    <name evidence="1" type="ORF">DUNSADRAFT_13219</name>
</gene>
<sequence length="100" mass="11513">MQQAVRRARGACSCLSTRSFRRFRQVVLWIDTHCSLRCCLFFSLFLTCLALNLFSRICVTCDLSPVGSHGQKEHTMHTRMYAHSRVCTHACMHTETPMDT</sequence>
<dbReference type="Proteomes" id="UP000815325">
    <property type="component" value="Unassembled WGS sequence"/>
</dbReference>
<organism evidence="1 2">
    <name type="scientific">Dunaliella salina</name>
    <name type="common">Green alga</name>
    <name type="synonym">Protococcus salinus</name>
    <dbReference type="NCBI Taxonomy" id="3046"/>
    <lineage>
        <taxon>Eukaryota</taxon>
        <taxon>Viridiplantae</taxon>
        <taxon>Chlorophyta</taxon>
        <taxon>core chlorophytes</taxon>
        <taxon>Chlorophyceae</taxon>
        <taxon>CS clade</taxon>
        <taxon>Chlamydomonadales</taxon>
        <taxon>Dunaliellaceae</taxon>
        <taxon>Dunaliella</taxon>
    </lineage>
</organism>
<accession>A0ABQ7FTE5</accession>